<evidence type="ECO:0000313" key="8">
    <source>
        <dbReference type="EMBL" id="SCL51865.1"/>
    </source>
</evidence>
<comment type="subcellular location">
    <subcellularLocation>
        <location evidence="1">Cell membrane</location>
        <topology evidence="1">Multi-pass membrane protein</topology>
    </subcellularLocation>
</comment>
<keyword evidence="11" id="KW-1185">Reference proteome</keyword>
<feature type="transmembrane region" description="Helical" evidence="7">
    <location>
        <begin position="153"/>
        <end position="170"/>
    </location>
</feature>
<dbReference type="SUPFAM" id="SSF103473">
    <property type="entry name" value="MFS general substrate transporter"/>
    <property type="match status" value="1"/>
</dbReference>
<keyword evidence="5 7" id="KW-1133">Transmembrane helix</keyword>
<organism evidence="8 10">
    <name type="scientific">Micromonospora peucetia</name>
    <dbReference type="NCBI Taxonomy" id="47871"/>
    <lineage>
        <taxon>Bacteria</taxon>
        <taxon>Bacillati</taxon>
        <taxon>Actinomycetota</taxon>
        <taxon>Actinomycetes</taxon>
        <taxon>Micromonosporales</taxon>
        <taxon>Micromonosporaceae</taxon>
        <taxon>Micromonospora</taxon>
    </lineage>
</organism>
<feature type="transmembrane region" description="Helical" evidence="7">
    <location>
        <begin position="24"/>
        <end position="46"/>
    </location>
</feature>
<protein>
    <submittedName>
        <fullName evidence="9">MFS transporter</fullName>
    </submittedName>
    <submittedName>
        <fullName evidence="8">Major Facilitator Superfamily protein</fullName>
    </submittedName>
</protein>
<dbReference type="AlphaFoldDB" id="A0A1C6UCP6"/>
<dbReference type="EMBL" id="FMIC01000002">
    <property type="protein sequence ID" value="SCL51865.1"/>
    <property type="molecule type" value="Genomic_DNA"/>
</dbReference>
<dbReference type="InterPro" id="IPR050171">
    <property type="entry name" value="MFS_Transporters"/>
</dbReference>
<feature type="transmembrane region" description="Helical" evidence="7">
    <location>
        <begin position="217"/>
        <end position="234"/>
    </location>
</feature>
<feature type="transmembrane region" description="Helical" evidence="7">
    <location>
        <begin position="58"/>
        <end position="79"/>
    </location>
</feature>
<dbReference type="Pfam" id="PF07690">
    <property type="entry name" value="MFS_1"/>
    <property type="match status" value="1"/>
</dbReference>
<keyword evidence="4 7" id="KW-0812">Transmembrane</keyword>
<feature type="transmembrane region" description="Helical" evidence="7">
    <location>
        <begin position="287"/>
        <end position="306"/>
    </location>
</feature>
<feature type="transmembrane region" description="Helical" evidence="7">
    <location>
        <begin position="254"/>
        <end position="275"/>
    </location>
</feature>
<dbReference type="STRING" id="47871.GA0070608_0922"/>
<feature type="transmembrane region" description="Helical" evidence="7">
    <location>
        <begin position="176"/>
        <end position="196"/>
    </location>
</feature>
<dbReference type="Proteomes" id="UP001334804">
    <property type="component" value="Chromosome"/>
</dbReference>
<dbReference type="GO" id="GO:0022857">
    <property type="term" value="F:transmembrane transporter activity"/>
    <property type="evidence" value="ECO:0007669"/>
    <property type="project" value="InterPro"/>
</dbReference>
<dbReference type="EMBL" id="CP109071">
    <property type="protein sequence ID" value="WSA33846.1"/>
    <property type="molecule type" value="Genomic_DNA"/>
</dbReference>
<keyword evidence="2" id="KW-0813">Transport</keyword>
<evidence type="ECO:0000256" key="1">
    <source>
        <dbReference type="ARBA" id="ARBA00004651"/>
    </source>
</evidence>
<dbReference type="InterPro" id="IPR011701">
    <property type="entry name" value="MFS"/>
</dbReference>
<evidence type="ECO:0000256" key="4">
    <source>
        <dbReference type="ARBA" id="ARBA00022692"/>
    </source>
</evidence>
<name>A0A1C6UCP6_9ACTN</name>
<reference evidence="8 10" key="1">
    <citation type="submission" date="2016-06" db="EMBL/GenBank/DDBJ databases">
        <authorList>
            <person name="Kjaerup R.B."/>
            <person name="Dalgaard T.S."/>
            <person name="Juul-Madsen H.R."/>
        </authorList>
    </citation>
    <scope>NUCLEOTIDE SEQUENCE [LARGE SCALE GENOMIC DNA]</scope>
    <source>
        <strain evidence="8 10">DSM 43363</strain>
    </source>
</reference>
<dbReference type="Proteomes" id="UP000199343">
    <property type="component" value="Unassembled WGS sequence"/>
</dbReference>
<evidence type="ECO:0000256" key="5">
    <source>
        <dbReference type="ARBA" id="ARBA00022989"/>
    </source>
</evidence>
<dbReference type="RefSeq" id="WP_091622189.1">
    <property type="nucleotide sequence ID" value="NZ_CP109071.1"/>
</dbReference>
<dbReference type="Gene3D" id="1.20.1250.20">
    <property type="entry name" value="MFS general substrate transporter like domains"/>
    <property type="match status" value="1"/>
</dbReference>
<evidence type="ECO:0000256" key="6">
    <source>
        <dbReference type="ARBA" id="ARBA00023136"/>
    </source>
</evidence>
<keyword evidence="3" id="KW-1003">Cell membrane</keyword>
<dbReference type="GO" id="GO:0005886">
    <property type="term" value="C:plasma membrane"/>
    <property type="evidence" value="ECO:0007669"/>
    <property type="project" value="UniProtKB-SubCell"/>
</dbReference>
<feature type="transmembrane region" description="Helical" evidence="7">
    <location>
        <begin position="383"/>
        <end position="405"/>
    </location>
</feature>
<proteinExistence type="predicted"/>
<evidence type="ECO:0000313" key="9">
    <source>
        <dbReference type="EMBL" id="WSA33846.1"/>
    </source>
</evidence>
<gene>
    <name evidence="8" type="ORF">GA0070608_0922</name>
    <name evidence="9" type="ORF">OIE14_07305</name>
</gene>
<evidence type="ECO:0000313" key="10">
    <source>
        <dbReference type="Proteomes" id="UP000199343"/>
    </source>
</evidence>
<keyword evidence="6 7" id="KW-0472">Membrane</keyword>
<sequence length="414" mass="42670">MSSASRSPTTTGNRPQTLRAPTDTLLRAQLVTALGDGSFYVTFAVYLSHAGHLSPAQIGAVLTIAWGTGFLFTHPIGALGDRVGLRRVTTLLSVGTASALVMLATVRGAWLVAAACVAYAIAQSGAGATRQALLVSLVPPAELLAVRARIQTTVNAGIGVGAAVGGLALLTGSDLVYRVVLLGDAALFVVSAILLRRLPSASRRQPREGWGWDAPRDIPYVVTAALNAVMHLYMPMLGVLLPLYLTSRTAAPDWIVAGIFVANAVGVVGWQRRAARRVTTLGEATRAIRLAGVLLCAACLLFWGGAAATGPYAASGVVLAAVALQVAAEVRLAAGSWAVGFELADRTRPGQWQGVYASGIPLARAVGPAALTGLVMLWSGPGWLLLGLGFLAAGLAATLVVGWAARHRPFPGIA</sequence>
<evidence type="ECO:0000313" key="11">
    <source>
        <dbReference type="Proteomes" id="UP001334804"/>
    </source>
</evidence>
<reference evidence="9 11" key="2">
    <citation type="submission" date="2022-10" db="EMBL/GenBank/DDBJ databases">
        <title>The complete genomes of actinobacterial strains from the NBC collection.</title>
        <authorList>
            <person name="Joergensen T.S."/>
            <person name="Alvarez Arevalo M."/>
            <person name="Sterndorff E.B."/>
            <person name="Faurdal D."/>
            <person name="Vuksanovic O."/>
            <person name="Mourched A.-S."/>
            <person name="Charusanti P."/>
            <person name="Shaw S."/>
            <person name="Blin K."/>
            <person name="Weber T."/>
        </authorList>
    </citation>
    <scope>NUCLEOTIDE SEQUENCE [LARGE SCALE GENOMIC DNA]</scope>
    <source>
        <strain evidence="9 11">NBC 01809</strain>
    </source>
</reference>
<evidence type="ECO:0000256" key="7">
    <source>
        <dbReference type="SAM" id="Phobius"/>
    </source>
</evidence>
<dbReference type="OrthoDB" id="3865324at2"/>
<evidence type="ECO:0000256" key="2">
    <source>
        <dbReference type="ARBA" id="ARBA00022448"/>
    </source>
</evidence>
<accession>A0A1C6UCP6</accession>
<dbReference type="PANTHER" id="PTHR23517">
    <property type="entry name" value="RESISTANCE PROTEIN MDTM, PUTATIVE-RELATED-RELATED"/>
    <property type="match status" value="1"/>
</dbReference>
<feature type="transmembrane region" description="Helical" evidence="7">
    <location>
        <begin position="91"/>
        <end position="122"/>
    </location>
</feature>
<evidence type="ECO:0000256" key="3">
    <source>
        <dbReference type="ARBA" id="ARBA00022475"/>
    </source>
</evidence>
<dbReference type="InterPro" id="IPR036259">
    <property type="entry name" value="MFS_trans_sf"/>
</dbReference>